<reference evidence="2" key="2">
    <citation type="journal article" date="2023" name="Science">
        <title>Genomic signatures of disease resistance in endangered staghorn corals.</title>
        <authorList>
            <person name="Vollmer S.V."/>
            <person name="Selwyn J.D."/>
            <person name="Despard B.A."/>
            <person name="Roesel C.L."/>
        </authorList>
    </citation>
    <scope>NUCLEOTIDE SEQUENCE</scope>
    <source>
        <strain evidence="2">K2</strain>
    </source>
</reference>
<sequence length="144" mass="16853">MEPEVSEMIARSQRDDSAVRELRPATSDAPQQPVLREYSPQNFVDNAGTCNVCSTFLKDNVLSFCNWKKPERLKKHVQSEMHSLAMTKWMKYRQMQRRSSSIISVMDDGHRRSVQCDREFLRVIVECLLYTAQQNTAQRDHEED</sequence>
<evidence type="ECO:0000313" key="2">
    <source>
        <dbReference type="EMBL" id="KAK2567211.1"/>
    </source>
</evidence>
<organism evidence="2 3">
    <name type="scientific">Acropora cervicornis</name>
    <name type="common">Staghorn coral</name>
    <dbReference type="NCBI Taxonomy" id="6130"/>
    <lineage>
        <taxon>Eukaryota</taxon>
        <taxon>Metazoa</taxon>
        <taxon>Cnidaria</taxon>
        <taxon>Anthozoa</taxon>
        <taxon>Hexacorallia</taxon>
        <taxon>Scleractinia</taxon>
        <taxon>Astrocoeniina</taxon>
        <taxon>Acroporidae</taxon>
        <taxon>Acropora</taxon>
    </lineage>
</organism>
<comment type="caution">
    <text evidence="2">The sequence shown here is derived from an EMBL/GenBank/DDBJ whole genome shotgun (WGS) entry which is preliminary data.</text>
</comment>
<protein>
    <submittedName>
        <fullName evidence="2">Uncharacterized protein</fullName>
    </submittedName>
</protein>
<dbReference type="AlphaFoldDB" id="A0AAD9VAF3"/>
<feature type="region of interest" description="Disordered" evidence="1">
    <location>
        <begin position="1"/>
        <end position="30"/>
    </location>
</feature>
<proteinExistence type="predicted"/>
<dbReference type="Proteomes" id="UP001249851">
    <property type="component" value="Unassembled WGS sequence"/>
</dbReference>
<name>A0AAD9VAF3_ACRCE</name>
<dbReference type="EMBL" id="JARQWQ010000015">
    <property type="protein sequence ID" value="KAK2567211.1"/>
    <property type="molecule type" value="Genomic_DNA"/>
</dbReference>
<keyword evidence="3" id="KW-1185">Reference proteome</keyword>
<accession>A0AAD9VAF3</accession>
<feature type="compositionally biased region" description="Basic and acidic residues" evidence="1">
    <location>
        <begin position="12"/>
        <end position="23"/>
    </location>
</feature>
<reference evidence="2" key="1">
    <citation type="journal article" date="2023" name="G3 (Bethesda)">
        <title>Whole genome assembly and annotation of the endangered Caribbean coral Acropora cervicornis.</title>
        <authorList>
            <person name="Selwyn J.D."/>
            <person name="Vollmer S.V."/>
        </authorList>
    </citation>
    <scope>NUCLEOTIDE SEQUENCE</scope>
    <source>
        <strain evidence="2">K2</strain>
    </source>
</reference>
<evidence type="ECO:0000313" key="3">
    <source>
        <dbReference type="Proteomes" id="UP001249851"/>
    </source>
</evidence>
<evidence type="ECO:0000256" key="1">
    <source>
        <dbReference type="SAM" id="MobiDB-lite"/>
    </source>
</evidence>
<gene>
    <name evidence="2" type="ORF">P5673_009022</name>
</gene>